<keyword evidence="3 5" id="KW-0238">DNA-binding</keyword>
<dbReference type="Proteomes" id="UP000282574">
    <property type="component" value="Unassembled WGS sequence"/>
</dbReference>
<dbReference type="CDD" id="cd00397">
    <property type="entry name" value="DNA_BRE_C"/>
    <property type="match status" value="1"/>
</dbReference>
<evidence type="ECO:0000256" key="5">
    <source>
        <dbReference type="PROSITE-ProRule" id="PRU01248"/>
    </source>
</evidence>
<keyword evidence="2" id="KW-0229">DNA integration</keyword>
<organism evidence="8 9">
    <name type="scientific">Chroococcidiopsis cubana SAG 39.79</name>
    <dbReference type="NCBI Taxonomy" id="388085"/>
    <lineage>
        <taxon>Bacteria</taxon>
        <taxon>Bacillati</taxon>
        <taxon>Cyanobacteriota</taxon>
        <taxon>Cyanophyceae</taxon>
        <taxon>Chroococcidiopsidales</taxon>
        <taxon>Chroococcidiopsidaceae</taxon>
        <taxon>Chroococcidiopsis</taxon>
    </lineage>
</organism>
<dbReference type="PROSITE" id="PS51898">
    <property type="entry name" value="TYR_RECOMBINASE"/>
    <property type="match status" value="1"/>
</dbReference>
<feature type="domain" description="Tyr recombinase" evidence="6">
    <location>
        <begin position="145"/>
        <end position="387"/>
    </location>
</feature>
<evidence type="ECO:0000259" key="6">
    <source>
        <dbReference type="PROSITE" id="PS51898"/>
    </source>
</evidence>
<dbReference type="Gene3D" id="1.10.150.130">
    <property type="match status" value="1"/>
</dbReference>
<dbReference type="InterPro" id="IPR050090">
    <property type="entry name" value="Tyrosine_recombinase_XerCD"/>
</dbReference>
<dbReference type="SUPFAM" id="SSF56349">
    <property type="entry name" value="DNA breaking-rejoining enzymes"/>
    <property type="match status" value="1"/>
</dbReference>
<dbReference type="AlphaFoldDB" id="A0AB37UET6"/>
<name>A0AB37UET6_9CYAN</name>
<evidence type="ECO:0000259" key="7">
    <source>
        <dbReference type="PROSITE" id="PS51900"/>
    </source>
</evidence>
<dbReference type="GO" id="GO:0003677">
    <property type="term" value="F:DNA binding"/>
    <property type="evidence" value="ECO:0007669"/>
    <property type="project" value="UniProtKB-UniRule"/>
</dbReference>
<gene>
    <name evidence="8" type="ORF">DSM107010_50980</name>
</gene>
<sequence length="396" mass="45451">MNKPLPILEFHSIEGDAEGGTLSRDHRNATPKATQPPCDLRWLRVEEFFRARTIAPNTKKAYERELRRFVNWTDKAWNDINGRDIASYKCYLETLRSDNGKQQRSPATVAAAMTALKSFFKWMVASYYIDENPTVAVTIPPQKKPQPQHLSDSEVEALYEALEYRGEMQLRDRAILAVLEHGLRAEEVSQLNVSDYDGERVFIRQAKHDSTGWVPLAPESSLAVDSYLEARRQQKSTMESDEPLFLSHSPKPKLKARRLGYDGIYKMIRDLGRIACGMLIQDWFGRHELPSFLDETQTQQMQAFLAYSNPSNFPPFALAHLPPRLKTKAQRLLVVHPHQLRHTFATRLVLMGIDSYLARKLTRHESESAFRRYSEYGRGVAAEAAYRKAIARNNQS</sequence>
<dbReference type="EMBL" id="RSCK01000062">
    <property type="protein sequence ID" value="RUT07419.1"/>
    <property type="molecule type" value="Genomic_DNA"/>
</dbReference>
<evidence type="ECO:0000256" key="2">
    <source>
        <dbReference type="ARBA" id="ARBA00022908"/>
    </source>
</evidence>
<reference evidence="8 9" key="1">
    <citation type="journal article" date="2019" name="Genome Biol. Evol.">
        <title>Day and night: Metabolic profiles and evolutionary relationships of six axenic non-marine cyanobacteria.</title>
        <authorList>
            <person name="Will S.E."/>
            <person name="Henke P."/>
            <person name="Boedeker C."/>
            <person name="Huang S."/>
            <person name="Brinkmann H."/>
            <person name="Rohde M."/>
            <person name="Jarek M."/>
            <person name="Friedl T."/>
            <person name="Seufert S."/>
            <person name="Schumacher M."/>
            <person name="Overmann J."/>
            <person name="Neumann-Schaal M."/>
            <person name="Petersen J."/>
        </authorList>
    </citation>
    <scope>NUCLEOTIDE SEQUENCE [LARGE SCALE GENOMIC DNA]</scope>
    <source>
        <strain evidence="8 9">SAG 39.79</strain>
    </source>
</reference>
<protein>
    <recommendedName>
        <fullName evidence="10">Tyrosine recombinase XerC</fullName>
    </recommendedName>
</protein>
<evidence type="ECO:0000256" key="4">
    <source>
        <dbReference type="ARBA" id="ARBA00023172"/>
    </source>
</evidence>
<evidence type="ECO:0000256" key="3">
    <source>
        <dbReference type="ARBA" id="ARBA00023125"/>
    </source>
</evidence>
<keyword evidence="9" id="KW-1185">Reference proteome</keyword>
<evidence type="ECO:0000313" key="9">
    <source>
        <dbReference type="Proteomes" id="UP000282574"/>
    </source>
</evidence>
<dbReference type="PANTHER" id="PTHR30349">
    <property type="entry name" value="PHAGE INTEGRASE-RELATED"/>
    <property type="match status" value="1"/>
</dbReference>
<dbReference type="InterPro" id="IPR004107">
    <property type="entry name" value="Integrase_SAM-like_N"/>
</dbReference>
<dbReference type="Gene3D" id="1.10.443.10">
    <property type="entry name" value="Intergrase catalytic core"/>
    <property type="match status" value="1"/>
</dbReference>
<comment type="similarity">
    <text evidence="1">Belongs to the 'phage' integrase family.</text>
</comment>
<dbReference type="InterPro" id="IPR011010">
    <property type="entry name" value="DNA_brk_join_enz"/>
</dbReference>
<dbReference type="GO" id="GO:0006310">
    <property type="term" value="P:DNA recombination"/>
    <property type="evidence" value="ECO:0007669"/>
    <property type="project" value="UniProtKB-KW"/>
</dbReference>
<dbReference type="Pfam" id="PF13495">
    <property type="entry name" value="Phage_int_SAM_4"/>
    <property type="match status" value="1"/>
</dbReference>
<dbReference type="InterPro" id="IPR002104">
    <property type="entry name" value="Integrase_catalytic"/>
</dbReference>
<dbReference type="InterPro" id="IPR010998">
    <property type="entry name" value="Integrase_recombinase_N"/>
</dbReference>
<accession>A0AB37UET6</accession>
<dbReference type="Pfam" id="PF00589">
    <property type="entry name" value="Phage_integrase"/>
    <property type="match status" value="2"/>
</dbReference>
<comment type="caution">
    <text evidence="8">The sequence shown here is derived from an EMBL/GenBank/DDBJ whole genome shotgun (WGS) entry which is preliminary data.</text>
</comment>
<proteinExistence type="inferred from homology"/>
<feature type="domain" description="Core-binding (CB)" evidence="7">
    <location>
        <begin position="39"/>
        <end position="124"/>
    </location>
</feature>
<dbReference type="GO" id="GO:0015074">
    <property type="term" value="P:DNA integration"/>
    <property type="evidence" value="ECO:0007669"/>
    <property type="project" value="UniProtKB-KW"/>
</dbReference>
<dbReference type="InterPro" id="IPR013762">
    <property type="entry name" value="Integrase-like_cat_sf"/>
</dbReference>
<dbReference type="PROSITE" id="PS51900">
    <property type="entry name" value="CB"/>
    <property type="match status" value="1"/>
</dbReference>
<dbReference type="RefSeq" id="WP_106170995.1">
    <property type="nucleotide sequence ID" value="NZ_JAVKZF010000001.1"/>
</dbReference>
<keyword evidence="4" id="KW-0233">DNA recombination</keyword>
<dbReference type="InterPro" id="IPR044068">
    <property type="entry name" value="CB"/>
</dbReference>
<dbReference type="PANTHER" id="PTHR30349:SF41">
    <property type="entry name" value="INTEGRASE_RECOMBINASE PROTEIN MJ0367-RELATED"/>
    <property type="match status" value="1"/>
</dbReference>
<evidence type="ECO:0000256" key="1">
    <source>
        <dbReference type="ARBA" id="ARBA00008857"/>
    </source>
</evidence>
<evidence type="ECO:0000313" key="8">
    <source>
        <dbReference type="EMBL" id="RUT07419.1"/>
    </source>
</evidence>
<evidence type="ECO:0008006" key="10">
    <source>
        <dbReference type="Google" id="ProtNLM"/>
    </source>
</evidence>